<dbReference type="InterPro" id="IPR001977">
    <property type="entry name" value="Depp_CoAkinase"/>
</dbReference>
<evidence type="ECO:0000256" key="5">
    <source>
        <dbReference type="HAMAP-Rule" id="MF_00376"/>
    </source>
</evidence>
<dbReference type="GO" id="GO:0015937">
    <property type="term" value="P:coenzyme A biosynthetic process"/>
    <property type="evidence" value="ECO:0007669"/>
    <property type="project" value="UniProtKB-UniRule"/>
</dbReference>
<keyword evidence="5 7" id="KW-0808">Transferase</keyword>
<dbReference type="PaxDb" id="1198114-AciX9_0391"/>
<gene>
    <name evidence="5" type="primary">coaE</name>
    <name evidence="7" type="ordered locus">AciX9_0391</name>
</gene>
<accession>E8WXD0</accession>
<keyword evidence="5 7" id="KW-0418">Kinase</keyword>
<dbReference type="Pfam" id="PF01121">
    <property type="entry name" value="CoaE"/>
    <property type="match status" value="1"/>
</dbReference>
<evidence type="ECO:0000313" key="7">
    <source>
        <dbReference type="EMBL" id="ADW67463.1"/>
    </source>
</evidence>
<comment type="function">
    <text evidence="5">Catalyzes the phosphorylation of the 3'-hydroxyl group of dephosphocoenzyme A to form coenzyme A.</text>
</comment>
<dbReference type="SUPFAM" id="SSF52540">
    <property type="entry name" value="P-loop containing nucleoside triphosphate hydrolases"/>
    <property type="match status" value="1"/>
</dbReference>
<keyword evidence="5" id="KW-0963">Cytoplasm</keyword>
<dbReference type="GO" id="GO:0005737">
    <property type="term" value="C:cytoplasm"/>
    <property type="evidence" value="ECO:0007669"/>
    <property type="project" value="UniProtKB-SubCell"/>
</dbReference>
<keyword evidence="4 5" id="KW-0173">Coenzyme A biosynthesis</keyword>
<dbReference type="KEGG" id="acm:AciX9_0391"/>
<evidence type="ECO:0000256" key="3">
    <source>
        <dbReference type="ARBA" id="ARBA00022840"/>
    </source>
</evidence>
<dbReference type="UniPathway" id="UPA00241">
    <property type="reaction ID" value="UER00356"/>
</dbReference>
<dbReference type="EMBL" id="CP002480">
    <property type="protein sequence ID" value="ADW67463.1"/>
    <property type="molecule type" value="Genomic_DNA"/>
</dbReference>
<evidence type="ECO:0000256" key="2">
    <source>
        <dbReference type="ARBA" id="ARBA00022741"/>
    </source>
</evidence>
<comment type="subcellular location">
    <subcellularLocation>
        <location evidence="5">Cytoplasm</location>
    </subcellularLocation>
</comment>
<protein>
    <recommendedName>
        <fullName evidence="5 6">Dephospho-CoA kinase</fullName>
        <ecNumber evidence="5 6">2.7.1.24</ecNumber>
    </recommendedName>
    <alternativeName>
        <fullName evidence="5">Dephosphocoenzyme A kinase</fullName>
    </alternativeName>
</protein>
<reference evidence="8" key="1">
    <citation type="submission" date="2011-01" db="EMBL/GenBank/DDBJ databases">
        <title>Complete sequence of chromosome of Acidobacterium sp. MP5ACTX9.</title>
        <authorList>
            <consortium name="US DOE Joint Genome Institute"/>
            <person name="Lucas S."/>
            <person name="Copeland A."/>
            <person name="Lapidus A."/>
            <person name="Cheng J.-F."/>
            <person name="Goodwin L."/>
            <person name="Pitluck S."/>
            <person name="Teshima H."/>
            <person name="Detter J.C."/>
            <person name="Han C."/>
            <person name="Tapia R."/>
            <person name="Land M."/>
            <person name="Hauser L."/>
            <person name="Kyrpides N."/>
            <person name="Ivanova N."/>
            <person name="Ovchinnikova G."/>
            <person name="Pagani I."/>
            <person name="Rawat S.R."/>
            <person name="Mannisto M."/>
            <person name="Haggblom M.M."/>
            <person name="Woyke T."/>
        </authorList>
    </citation>
    <scope>NUCLEOTIDE SEQUENCE [LARGE SCALE GENOMIC DNA]</scope>
    <source>
        <strain evidence="8">MP5ACTX9</strain>
    </source>
</reference>
<dbReference type="Gene3D" id="3.40.50.300">
    <property type="entry name" value="P-loop containing nucleotide triphosphate hydrolases"/>
    <property type="match status" value="1"/>
</dbReference>
<keyword evidence="3 5" id="KW-0067">ATP-binding</keyword>
<dbReference type="eggNOG" id="COG0237">
    <property type="taxonomic scope" value="Bacteria"/>
</dbReference>
<keyword evidence="2 5" id="KW-0547">Nucleotide-binding</keyword>
<dbReference type="PANTHER" id="PTHR10695:SF46">
    <property type="entry name" value="BIFUNCTIONAL COENZYME A SYNTHASE-RELATED"/>
    <property type="match status" value="1"/>
</dbReference>
<dbReference type="PANTHER" id="PTHR10695">
    <property type="entry name" value="DEPHOSPHO-COA KINASE-RELATED"/>
    <property type="match status" value="1"/>
</dbReference>
<dbReference type="PROSITE" id="PS51219">
    <property type="entry name" value="DPCK"/>
    <property type="match status" value="1"/>
</dbReference>
<evidence type="ECO:0000313" key="8">
    <source>
        <dbReference type="Proteomes" id="UP000000343"/>
    </source>
</evidence>
<evidence type="ECO:0000256" key="6">
    <source>
        <dbReference type="NCBIfam" id="TIGR00152"/>
    </source>
</evidence>
<feature type="binding site" evidence="5">
    <location>
        <begin position="12"/>
        <end position="17"/>
    </location>
    <ligand>
        <name>ATP</name>
        <dbReference type="ChEBI" id="CHEBI:30616"/>
    </ligand>
</feature>
<dbReference type="CDD" id="cd02022">
    <property type="entry name" value="DPCK"/>
    <property type="match status" value="1"/>
</dbReference>
<evidence type="ECO:0000256" key="1">
    <source>
        <dbReference type="ARBA" id="ARBA00009018"/>
    </source>
</evidence>
<proteinExistence type="inferred from homology"/>
<comment type="pathway">
    <text evidence="5">Cofactor biosynthesis; coenzyme A biosynthesis; CoA from (R)-pantothenate: step 5/5.</text>
</comment>
<organism evidence="8">
    <name type="scientific">Granulicella tundricola (strain ATCC BAA-1859 / DSM 23138 / MP5ACTX9)</name>
    <dbReference type="NCBI Taxonomy" id="1198114"/>
    <lineage>
        <taxon>Bacteria</taxon>
        <taxon>Pseudomonadati</taxon>
        <taxon>Acidobacteriota</taxon>
        <taxon>Terriglobia</taxon>
        <taxon>Terriglobales</taxon>
        <taxon>Acidobacteriaceae</taxon>
        <taxon>Granulicella</taxon>
    </lineage>
</organism>
<evidence type="ECO:0000256" key="4">
    <source>
        <dbReference type="ARBA" id="ARBA00022993"/>
    </source>
</evidence>
<dbReference type="GO" id="GO:0005524">
    <property type="term" value="F:ATP binding"/>
    <property type="evidence" value="ECO:0007669"/>
    <property type="project" value="UniProtKB-UniRule"/>
</dbReference>
<dbReference type="STRING" id="1198114.AciX9_0391"/>
<sequence>MSQRIGLTGGLGSGKSTAAAMLAAHGAHILSADEIGRALMQPGTPVSQAIAHHFGPQVLSPDGSLNRPTLARLAFQDGRVEELNAIVHPATIARQLELTEAILTQNPAAIVVTESALIFETKFGDNWRDRFDALILVTAPDWLKIQRHIRRALERTPTADPETLAAEARRILLRQIPDAEKAPECDYIVENETTLEALQTQIDHLWLQLSRH</sequence>
<dbReference type="NCBIfam" id="TIGR00152">
    <property type="entry name" value="dephospho-CoA kinase"/>
    <property type="match status" value="1"/>
</dbReference>
<comment type="similarity">
    <text evidence="1 5">Belongs to the CoaE family.</text>
</comment>
<dbReference type="EC" id="2.7.1.24" evidence="5 6"/>
<dbReference type="InterPro" id="IPR027417">
    <property type="entry name" value="P-loop_NTPase"/>
</dbReference>
<dbReference type="HOGENOM" id="CLU_057180_1_1_0"/>
<comment type="catalytic activity">
    <reaction evidence="5">
        <text>3'-dephospho-CoA + ATP = ADP + CoA + H(+)</text>
        <dbReference type="Rhea" id="RHEA:18245"/>
        <dbReference type="ChEBI" id="CHEBI:15378"/>
        <dbReference type="ChEBI" id="CHEBI:30616"/>
        <dbReference type="ChEBI" id="CHEBI:57287"/>
        <dbReference type="ChEBI" id="CHEBI:57328"/>
        <dbReference type="ChEBI" id="CHEBI:456216"/>
        <dbReference type="EC" id="2.7.1.24"/>
    </reaction>
</comment>
<dbReference type="GO" id="GO:0004140">
    <property type="term" value="F:dephospho-CoA kinase activity"/>
    <property type="evidence" value="ECO:0007669"/>
    <property type="project" value="UniProtKB-UniRule"/>
</dbReference>
<dbReference type="HAMAP" id="MF_00376">
    <property type="entry name" value="Dephospho_CoA_kinase"/>
    <property type="match status" value="1"/>
</dbReference>
<name>E8WXD0_GRATM</name>
<dbReference type="OrthoDB" id="9812943at2"/>
<keyword evidence="8" id="KW-1185">Reference proteome</keyword>
<dbReference type="RefSeq" id="WP_013578791.1">
    <property type="nucleotide sequence ID" value="NC_015064.1"/>
</dbReference>
<dbReference type="AlphaFoldDB" id="E8WXD0"/>
<dbReference type="Proteomes" id="UP000000343">
    <property type="component" value="Chromosome"/>
</dbReference>